<dbReference type="AlphaFoldDB" id="A0A5C3LSM6"/>
<proteinExistence type="predicted"/>
<evidence type="ECO:0000313" key="1">
    <source>
        <dbReference type="EMBL" id="TFK35782.1"/>
    </source>
</evidence>
<dbReference type="Proteomes" id="UP000308652">
    <property type="component" value="Unassembled WGS sequence"/>
</dbReference>
<gene>
    <name evidence="1" type="ORF">BDQ12DRAFT_307672</name>
</gene>
<protein>
    <submittedName>
        <fullName evidence="1">Uncharacterized protein</fullName>
    </submittedName>
</protein>
<name>A0A5C3LSM6_9AGAR</name>
<sequence length="135" mass="14618">MRVRLLSWGLQGASFPLNISISFYIPDGFTSASGNSSGHLPGSPNPLRQRILTSTFISPSPGLPPPSSGATFVHNITNANDGSVIPVRLKSNSQELSSHTHQVYRNQLRRVYFPNVISATGLFKCTNFGECTLLT</sequence>
<reference evidence="1 2" key="1">
    <citation type="journal article" date="2019" name="Nat. Ecol. Evol.">
        <title>Megaphylogeny resolves global patterns of mushroom evolution.</title>
        <authorList>
            <person name="Varga T."/>
            <person name="Krizsan K."/>
            <person name="Foldi C."/>
            <person name="Dima B."/>
            <person name="Sanchez-Garcia M."/>
            <person name="Sanchez-Ramirez S."/>
            <person name="Szollosi G.J."/>
            <person name="Szarkandi J.G."/>
            <person name="Papp V."/>
            <person name="Albert L."/>
            <person name="Andreopoulos W."/>
            <person name="Angelini C."/>
            <person name="Antonin V."/>
            <person name="Barry K.W."/>
            <person name="Bougher N.L."/>
            <person name="Buchanan P."/>
            <person name="Buyck B."/>
            <person name="Bense V."/>
            <person name="Catcheside P."/>
            <person name="Chovatia M."/>
            <person name="Cooper J."/>
            <person name="Damon W."/>
            <person name="Desjardin D."/>
            <person name="Finy P."/>
            <person name="Geml J."/>
            <person name="Haridas S."/>
            <person name="Hughes K."/>
            <person name="Justo A."/>
            <person name="Karasinski D."/>
            <person name="Kautmanova I."/>
            <person name="Kiss B."/>
            <person name="Kocsube S."/>
            <person name="Kotiranta H."/>
            <person name="LaButti K.M."/>
            <person name="Lechner B.E."/>
            <person name="Liimatainen K."/>
            <person name="Lipzen A."/>
            <person name="Lukacs Z."/>
            <person name="Mihaltcheva S."/>
            <person name="Morgado L.N."/>
            <person name="Niskanen T."/>
            <person name="Noordeloos M.E."/>
            <person name="Ohm R.A."/>
            <person name="Ortiz-Santana B."/>
            <person name="Ovrebo C."/>
            <person name="Racz N."/>
            <person name="Riley R."/>
            <person name="Savchenko A."/>
            <person name="Shiryaev A."/>
            <person name="Soop K."/>
            <person name="Spirin V."/>
            <person name="Szebenyi C."/>
            <person name="Tomsovsky M."/>
            <person name="Tulloss R.E."/>
            <person name="Uehling J."/>
            <person name="Grigoriev I.V."/>
            <person name="Vagvolgyi C."/>
            <person name="Papp T."/>
            <person name="Martin F.M."/>
            <person name="Miettinen O."/>
            <person name="Hibbett D.S."/>
            <person name="Nagy L.G."/>
        </authorList>
    </citation>
    <scope>NUCLEOTIDE SEQUENCE [LARGE SCALE GENOMIC DNA]</scope>
    <source>
        <strain evidence="1 2">CBS 166.37</strain>
    </source>
</reference>
<organism evidence="1 2">
    <name type="scientific">Crucibulum laeve</name>
    <dbReference type="NCBI Taxonomy" id="68775"/>
    <lineage>
        <taxon>Eukaryota</taxon>
        <taxon>Fungi</taxon>
        <taxon>Dikarya</taxon>
        <taxon>Basidiomycota</taxon>
        <taxon>Agaricomycotina</taxon>
        <taxon>Agaricomycetes</taxon>
        <taxon>Agaricomycetidae</taxon>
        <taxon>Agaricales</taxon>
        <taxon>Agaricineae</taxon>
        <taxon>Nidulariaceae</taxon>
        <taxon>Crucibulum</taxon>
    </lineage>
</organism>
<accession>A0A5C3LSM6</accession>
<dbReference type="EMBL" id="ML213619">
    <property type="protein sequence ID" value="TFK35782.1"/>
    <property type="molecule type" value="Genomic_DNA"/>
</dbReference>
<keyword evidence="2" id="KW-1185">Reference proteome</keyword>
<evidence type="ECO:0000313" key="2">
    <source>
        <dbReference type="Proteomes" id="UP000308652"/>
    </source>
</evidence>